<keyword evidence="2" id="KW-1185">Reference proteome</keyword>
<evidence type="ECO:0000313" key="2">
    <source>
        <dbReference type="Proteomes" id="UP000245379"/>
    </source>
</evidence>
<dbReference type="RefSeq" id="WP_109923906.1">
    <property type="nucleotide sequence ID" value="NZ_QGNZ01000001.1"/>
</dbReference>
<dbReference type="InterPro" id="IPR018534">
    <property type="entry name" value="Tet_reg_excision_RteC"/>
</dbReference>
<sequence length="285" mass="34009">MMREKCEEYLQKLNADLHEVEGSKSTPIKILKSYHTLVSKSLEKVKKLVLEEQFDTECEEIEFFKILKPQFTGLIIFASERYSYQSNKPIIIDQVTEYREEQLKFINRFFRQHEFFYQYYRLGATEMDNIHFLRGRKPLDLINLDFLDVDPTFATAGDYLFAKFFAYEKLQEHILYDTIKTTIVNDNPTLTNNENLNFKWTGDKTNLVEVIYGLFYTGQLNSGNATLSDIIKWMEHILQIDLSRSYRNFIDIRNRKRDSPTKFLDKMREFIIQRIEDDNAFKPSK</sequence>
<name>A0A317EPC9_9SPHI</name>
<gene>
    <name evidence="1" type="ORF">DHW03_01035</name>
</gene>
<dbReference type="OrthoDB" id="790983at2"/>
<organism evidence="1 2">
    <name type="scientific">Pedobacter yonginense</name>
    <dbReference type="NCBI Taxonomy" id="651869"/>
    <lineage>
        <taxon>Bacteria</taxon>
        <taxon>Pseudomonadati</taxon>
        <taxon>Bacteroidota</taxon>
        <taxon>Sphingobacteriia</taxon>
        <taxon>Sphingobacteriales</taxon>
        <taxon>Sphingobacteriaceae</taxon>
        <taxon>Pedobacter</taxon>
    </lineage>
</organism>
<dbReference type="Proteomes" id="UP000245379">
    <property type="component" value="Unassembled WGS sequence"/>
</dbReference>
<evidence type="ECO:0008006" key="3">
    <source>
        <dbReference type="Google" id="ProtNLM"/>
    </source>
</evidence>
<comment type="caution">
    <text evidence="1">The sequence shown here is derived from an EMBL/GenBank/DDBJ whole genome shotgun (WGS) entry which is preliminary data.</text>
</comment>
<accession>A0A317EPC9</accession>
<evidence type="ECO:0000313" key="1">
    <source>
        <dbReference type="EMBL" id="PWS28474.1"/>
    </source>
</evidence>
<proteinExistence type="predicted"/>
<dbReference type="Pfam" id="PF09357">
    <property type="entry name" value="RteC"/>
    <property type="match status" value="1"/>
</dbReference>
<dbReference type="EMBL" id="QGNZ01000001">
    <property type="protein sequence ID" value="PWS28474.1"/>
    <property type="molecule type" value="Genomic_DNA"/>
</dbReference>
<dbReference type="AlphaFoldDB" id="A0A317EPC9"/>
<protein>
    <recommendedName>
        <fullName evidence="3">Tetracycline regulation of excision, RteC</fullName>
    </recommendedName>
</protein>
<reference evidence="1 2" key="1">
    <citation type="submission" date="2018-05" db="EMBL/GenBank/DDBJ databases">
        <title>Pedobacter paludis sp. nov., isolated from wetland soil.</title>
        <authorList>
            <person name="Zhang Y."/>
            <person name="Wang G."/>
        </authorList>
    </citation>
    <scope>NUCLEOTIDE SEQUENCE [LARGE SCALE GENOMIC DNA]</scope>
    <source>
        <strain evidence="1 2">KCTC22721</strain>
    </source>
</reference>